<evidence type="ECO:0000256" key="1">
    <source>
        <dbReference type="ARBA" id="ARBA00004651"/>
    </source>
</evidence>
<gene>
    <name evidence="9" type="ORF">SAMN04487788_1321</name>
</gene>
<feature type="transmembrane region" description="Helical" evidence="8">
    <location>
        <begin position="221"/>
        <end position="241"/>
    </location>
</feature>
<keyword evidence="6 8" id="KW-1133">Transmembrane helix</keyword>
<organism evidence="9 10">
    <name type="scientific">Microbacterium testaceum (strain StLB037)</name>
    <dbReference type="NCBI Taxonomy" id="979556"/>
    <lineage>
        <taxon>Bacteria</taxon>
        <taxon>Bacillati</taxon>
        <taxon>Actinomycetota</taxon>
        <taxon>Actinomycetes</taxon>
        <taxon>Micrococcales</taxon>
        <taxon>Microbacteriaceae</taxon>
        <taxon>Microbacterium</taxon>
    </lineage>
</organism>
<keyword evidence="5 8" id="KW-0812">Transmembrane</keyword>
<feature type="transmembrane region" description="Helical" evidence="8">
    <location>
        <begin position="173"/>
        <end position="192"/>
    </location>
</feature>
<evidence type="ECO:0000256" key="4">
    <source>
        <dbReference type="ARBA" id="ARBA00022475"/>
    </source>
</evidence>
<proteinExistence type="inferred from homology"/>
<dbReference type="AlphaFoldDB" id="A0A1H0NFW4"/>
<dbReference type="Pfam" id="PF01032">
    <property type="entry name" value="FecCD"/>
    <property type="match status" value="1"/>
</dbReference>
<feature type="transmembrane region" description="Helical" evidence="8">
    <location>
        <begin position="295"/>
        <end position="317"/>
    </location>
</feature>
<dbReference type="InterPro" id="IPR037294">
    <property type="entry name" value="ABC_BtuC-like"/>
</dbReference>
<evidence type="ECO:0000256" key="5">
    <source>
        <dbReference type="ARBA" id="ARBA00022692"/>
    </source>
</evidence>
<feature type="transmembrane region" description="Helical" evidence="8">
    <location>
        <begin position="329"/>
        <end position="348"/>
    </location>
</feature>
<evidence type="ECO:0000256" key="8">
    <source>
        <dbReference type="SAM" id="Phobius"/>
    </source>
</evidence>
<name>A0A1H0NFW4_MICTS</name>
<dbReference type="RefSeq" id="WP_176786329.1">
    <property type="nucleotide sequence ID" value="NZ_FNJN01000003.1"/>
</dbReference>
<dbReference type="GO" id="GO:0005886">
    <property type="term" value="C:plasma membrane"/>
    <property type="evidence" value="ECO:0007669"/>
    <property type="project" value="UniProtKB-SubCell"/>
</dbReference>
<protein>
    <submittedName>
        <fullName evidence="9">Iron complex transport system permease protein</fullName>
    </submittedName>
</protein>
<feature type="transmembrane region" description="Helical" evidence="8">
    <location>
        <begin position="142"/>
        <end position="161"/>
    </location>
</feature>
<evidence type="ECO:0000256" key="7">
    <source>
        <dbReference type="ARBA" id="ARBA00023136"/>
    </source>
</evidence>
<dbReference type="PANTHER" id="PTHR30472:SF24">
    <property type="entry name" value="FERRIC ENTEROBACTIN TRANSPORT SYSTEM PERMEASE PROTEIN FEPG"/>
    <property type="match status" value="1"/>
</dbReference>
<comment type="similarity">
    <text evidence="2">Belongs to the binding-protein-dependent transport system permease family. FecCD subfamily.</text>
</comment>
<dbReference type="Gene3D" id="1.10.3470.10">
    <property type="entry name" value="ABC transporter involved in vitamin B12 uptake, BtuC"/>
    <property type="match status" value="1"/>
</dbReference>
<dbReference type="InterPro" id="IPR000522">
    <property type="entry name" value="ABC_transptr_permease_BtuC"/>
</dbReference>
<evidence type="ECO:0000256" key="2">
    <source>
        <dbReference type="ARBA" id="ARBA00007935"/>
    </source>
</evidence>
<feature type="transmembrane region" description="Helical" evidence="8">
    <location>
        <begin position="261"/>
        <end position="289"/>
    </location>
</feature>
<dbReference type="EMBL" id="FNJN01000003">
    <property type="protein sequence ID" value="SDO91501.1"/>
    <property type="molecule type" value="Genomic_DNA"/>
</dbReference>
<reference evidence="9 10" key="1">
    <citation type="submission" date="2016-10" db="EMBL/GenBank/DDBJ databases">
        <authorList>
            <person name="de Groot N.N."/>
        </authorList>
    </citation>
    <scope>NUCLEOTIDE SEQUENCE [LARGE SCALE GENOMIC DNA]</scope>
    <source>
        <strain evidence="9 10">StLB037</strain>
    </source>
</reference>
<evidence type="ECO:0000313" key="10">
    <source>
        <dbReference type="Proteomes" id="UP000186456"/>
    </source>
</evidence>
<dbReference type="Proteomes" id="UP000186456">
    <property type="component" value="Unassembled WGS sequence"/>
</dbReference>
<keyword evidence="3" id="KW-0813">Transport</keyword>
<keyword evidence="7 8" id="KW-0472">Membrane</keyword>
<comment type="subcellular location">
    <subcellularLocation>
        <location evidence="1">Cell membrane</location>
        <topology evidence="1">Multi-pass membrane protein</topology>
    </subcellularLocation>
</comment>
<feature type="transmembrane region" description="Helical" evidence="8">
    <location>
        <begin position="33"/>
        <end position="54"/>
    </location>
</feature>
<dbReference type="PANTHER" id="PTHR30472">
    <property type="entry name" value="FERRIC ENTEROBACTIN TRANSPORT SYSTEM PERMEASE PROTEIN"/>
    <property type="match status" value="1"/>
</dbReference>
<dbReference type="CDD" id="cd06550">
    <property type="entry name" value="TM_ABC_iron-siderophores_like"/>
    <property type="match status" value="1"/>
</dbReference>
<feature type="transmembrane region" description="Helical" evidence="8">
    <location>
        <begin position="118"/>
        <end position="136"/>
    </location>
</feature>
<sequence length="358" mass="36707">MTTHVSPRAAAPITAPDALASVIAGRRRRRRRWTLVTATLAAAVVAAFTLSLMLGQTFYSPAEVWGVLTGQRVAGASFTVGELRLPRAMTALLTGLCFGMGGVVFQTMLRNALASPDVIGINTGASAAAVIGIVVLGWGETAVSFLAMAAALAAALAIYLLSYRNGSSGARLILVGIGVAAMCQAVVSYVVARAAQYDLPAAMRWITGNLNDATWDRAMPVLFAVVVLGPVLLVLAGRLEILRMGDDTAAAIGLPVERSRLLLIVAAVGLLAFGTAAAGPIAFVSFLAGPIAVRLLGSVGSPILPAGLVGALLVLVADFAAQYAFGTRLPVGVITGVLGAPYLIFLLVRSSRSEGTSP</sequence>
<evidence type="ECO:0000256" key="6">
    <source>
        <dbReference type="ARBA" id="ARBA00022989"/>
    </source>
</evidence>
<feature type="transmembrane region" description="Helical" evidence="8">
    <location>
        <begin position="88"/>
        <end position="106"/>
    </location>
</feature>
<keyword evidence="4" id="KW-1003">Cell membrane</keyword>
<evidence type="ECO:0000256" key="3">
    <source>
        <dbReference type="ARBA" id="ARBA00022448"/>
    </source>
</evidence>
<dbReference type="GO" id="GO:0022857">
    <property type="term" value="F:transmembrane transporter activity"/>
    <property type="evidence" value="ECO:0007669"/>
    <property type="project" value="InterPro"/>
</dbReference>
<dbReference type="SUPFAM" id="SSF81345">
    <property type="entry name" value="ABC transporter involved in vitamin B12 uptake, BtuC"/>
    <property type="match status" value="1"/>
</dbReference>
<dbReference type="GO" id="GO:0033214">
    <property type="term" value="P:siderophore-iron import into cell"/>
    <property type="evidence" value="ECO:0007669"/>
    <property type="project" value="TreeGrafter"/>
</dbReference>
<accession>A0A1H0NFW4</accession>
<evidence type="ECO:0000313" key="9">
    <source>
        <dbReference type="EMBL" id="SDO91501.1"/>
    </source>
</evidence>